<comment type="subcellular location">
    <subcellularLocation>
        <location evidence="1">Bacterial microcompartment</location>
    </subcellularLocation>
</comment>
<dbReference type="GO" id="GO:0031469">
    <property type="term" value="C:bacterial microcompartment"/>
    <property type="evidence" value="ECO:0007669"/>
    <property type="project" value="UniProtKB-SubCell"/>
</dbReference>
<dbReference type="Pfam" id="PF00936">
    <property type="entry name" value="BMC"/>
    <property type="match status" value="1"/>
</dbReference>
<dbReference type="Gene3D" id="3.30.70.1710">
    <property type="match status" value="1"/>
</dbReference>
<dbReference type="PROSITE" id="PS51930">
    <property type="entry name" value="BMC_2"/>
    <property type="match status" value="1"/>
</dbReference>
<keyword evidence="7" id="KW-1185">Reference proteome</keyword>
<comment type="caution">
    <text evidence="6">The sequence shown here is derived from an EMBL/GenBank/DDBJ whole genome shotgun (WGS) entry which is preliminary data.</text>
</comment>
<sequence length="183" mass="20477">MNKSLGLIELKGLAATIVAVDTALKSAYIELHGVEAARGNGFHTIKLAGDVGAVQAAVDAIMGNREVKEDVISYKVIPRPSREIDPLIRNNANINNRPEEKTSFGQENISEERIEEIEEQEEIKQEEELDIQEIQEETQEALEESAVLGEKDTPTCNLCLDNDCPRHKGEPRKKCIHYIEKEK</sequence>
<proteinExistence type="inferred from homology"/>
<dbReference type="AlphaFoldDB" id="A0AAE3KYX9"/>
<evidence type="ECO:0000256" key="3">
    <source>
        <dbReference type="PROSITE-ProRule" id="PRU01278"/>
    </source>
</evidence>
<dbReference type="InterPro" id="IPR037233">
    <property type="entry name" value="CcmK-like_sf"/>
</dbReference>
<evidence type="ECO:0000313" key="7">
    <source>
        <dbReference type="Proteomes" id="UP001205748"/>
    </source>
</evidence>
<dbReference type="RefSeq" id="WP_257529864.1">
    <property type="nucleotide sequence ID" value="NZ_JANKAS010000003.1"/>
</dbReference>
<evidence type="ECO:0000259" key="5">
    <source>
        <dbReference type="PROSITE" id="PS51930"/>
    </source>
</evidence>
<gene>
    <name evidence="6" type="ORF">NSA47_05250</name>
</gene>
<dbReference type="PANTHER" id="PTHR33941">
    <property type="entry name" value="PROPANEDIOL UTILIZATION PROTEIN PDUA"/>
    <property type="match status" value="1"/>
</dbReference>
<dbReference type="PANTHER" id="PTHR33941:SF11">
    <property type="entry name" value="BACTERIAL MICROCOMPARTMENT SHELL PROTEIN PDUJ"/>
    <property type="match status" value="1"/>
</dbReference>
<keyword evidence="4" id="KW-0175">Coiled coil</keyword>
<feature type="coiled-coil region" evidence="4">
    <location>
        <begin position="107"/>
        <end position="151"/>
    </location>
</feature>
<organism evidence="6 7">
    <name type="scientific">Irregularibacter muris</name>
    <dbReference type="NCBI Taxonomy" id="1796619"/>
    <lineage>
        <taxon>Bacteria</taxon>
        <taxon>Bacillati</taxon>
        <taxon>Bacillota</taxon>
        <taxon>Clostridia</taxon>
        <taxon>Eubacteriales</taxon>
        <taxon>Eubacteriaceae</taxon>
        <taxon>Irregularibacter</taxon>
    </lineage>
</organism>
<dbReference type="InterPro" id="IPR044872">
    <property type="entry name" value="CcmK/CsoS1_BMC"/>
</dbReference>
<dbReference type="SUPFAM" id="SSF143414">
    <property type="entry name" value="CcmK-like"/>
    <property type="match status" value="1"/>
</dbReference>
<name>A0AAE3KYX9_9FIRM</name>
<reference evidence="6" key="1">
    <citation type="submission" date="2022-07" db="EMBL/GenBank/DDBJ databases">
        <title>Enhanced cultured diversity of the mouse gut microbiota enables custom-made synthetic communities.</title>
        <authorList>
            <person name="Afrizal A."/>
        </authorList>
    </citation>
    <scope>NUCLEOTIDE SEQUENCE</scope>
    <source>
        <strain evidence="6">DSM 28593</strain>
    </source>
</reference>
<dbReference type="EMBL" id="JANKAS010000003">
    <property type="protein sequence ID" value="MCR1898395.1"/>
    <property type="molecule type" value="Genomic_DNA"/>
</dbReference>
<evidence type="ECO:0000313" key="6">
    <source>
        <dbReference type="EMBL" id="MCR1898395.1"/>
    </source>
</evidence>
<evidence type="ECO:0000256" key="1">
    <source>
        <dbReference type="ARBA" id="ARBA00024322"/>
    </source>
</evidence>
<feature type="domain" description="BMC" evidence="5">
    <location>
        <begin position="4"/>
        <end position="89"/>
    </location>
</feature>
<keyword evidence="2" id="KW-1283">Bacterial microcompartment</keyword>
<evidence type="ECO:0000256" key="4">
    <source>
        <dbReference type="SAM" id="Coils"/>
    </source>
</evidence>
<evidence type="ECO:0000256" key="2">
    <source>
        <dbReference type="ARBA" id="ARBA00024446"/>
    </source>
</evidence>
<accession>A0AAE3KYX9</accession>
<dbReference type="InterPro" id="IPR050575">
    <property type="entry name" value="BMC_shell"/>
</dbReference>
<dbReference type="InterPro" id="IPR000249">
    <property type="entry name" value="BMC_dom"/>
</dbReference>
<dbReference type="Proteomes" id="UP001205748">
    <property type="component" value="Unassembled WGS sequence"/>
</dbReference>
<dbReference type="SMART" id="SM00877">
    <property type="entry name" value="BMC"/>
    <property type="match status" value="1"/>
</dbReference>
<protein>
    <submittedName>
        <fullName evidence="6">BMC domain-containing protein</fullName>
    </submittedName>
</protein>
<comment type="similarity">
    <text evidence="3">Belongs to the bacterial microcompartments protein family.</text>
</comment>